<evidence type="ECO:0000313" key="3">
    <source>
        <dbReference type="Proteomes" id="UP000019760"/>
    </source>
</evidence>
<dbReference type="CDD" id="cd03676">
    <property type="entry name" value="NUDIX_Tnr3_like"/>
    <property type="match status" value="1"/>
</dbReference>
<dbReference type="GO" id="GO:0016301">
    <property type="term" value="F:kinase activity"/>
    <property type="evidence" value="ECO:0007669"/>
    <property type="project" value="UniProtKB-KW"/>
</dbReference>
<keyword evidence="2" id="KW-0418">Kinase</keyword>
<dbReference type="EMBL" id="BAND01000038">
    <property type="protein sequence ID" value="GAJ28791.1"/>
    <property type="molecule type" value="Genomic_DNA"/>
</dbReference>
<dbReference type="AlphaFoldDB" id="A0A023D4R0"/>
<protein>
    <submittedName>
        <fullName evidence="2">Thiamin pyrophosphokinase</fullName>
    </submittedName>
</protein>
<comment type="caution">
    <text evidence="2">The sequence shown here is derived from an EMBL/GenBank/DDBJ whole genome shotgun (WGS) entry which is preliminary data.</text>
</comment>
<accession>A0A023D4R0</accession>
<name>A0A023D4R0_ACIMT</name>
<gene>
    <name evidence="2" type="ORF">Amme_038_040</name>
</gene>
<keyword evidence="2" id="KW-0808">Transferase</keyword>
<organism evidence="2 3">
    <name type="scientific">Acidomonas methanolica NBRC 104435</name>
    <dbReference type="NCBI Taxonomy" id="1231351"/>
    <lineage>
        <taxon>Bacteria</taxon>
        <taxon>Pseudomonadati</taxon>
        <taxon>Pseudomonadota</taxon>
        <taxon>Alphaproteobacteria</taxon>
        <taxon>Acetobacterales</taxon>
        <taxon>Acetobacteraceae</taxon>
        <taxon>Acidomonas</taxon>
    </lineage>
</organism>
<keyword evidence="3" id="KW-1185">Reference proteome</keyword>
<proteinExistence type="predicted"/>
<sequence>MPHSPSAAPFLAHIARCHNITLPGAYRPFFCGMTGIGWVHPGHFESLTAFGCARDTGFGVDRGADIHLLGEKMAEAGLYRSHAELFDVITPEGAVIGRIDRGALPILGLAAQGVHMNGLVRKPDGLHLWMGHRARNKRLDPGKLDHLVAGGVCAGLTPRDALAKEAAEEAAIPPALIAQARPVSHLRYTMERPEGLRRDLLHCFDLYLPEAFTPVPVDGEVERFELVPIATAFALVRDTERLKFNVNLVLIDLFLRLGMVPDEDASALRQALDAVS</sequence>
<dbReference type="PROSITE" id="PS51462">
    <property type="entry name" value="NUDIX"/>
    <property type="match status" value="1"/>
</dbReference>
<dbReference type="InterPro" id="IPR015797">
    <property type="entry name" value="NUDIX_hydrolase-like_dom_sf"/>
</dbReference>
<dbReference type="RefSeq" id="WP_042057770.1">
    <property type="nucleotide sequence ID" value="NZ_BAND01000038.1"/>
</dbReference>
<dbReference type="Proteomes" id="UP000019760">
    <property type="component" value="Unassembled WGS sequence"/>
</dbReference>
<dbReference type="Gene3D" id="3.90.79.10">
    <property type="entry name" value="Nucleoside Triphosphate Pyrophosphohydrolase"/>
    <property type="match status" value="1"/>
</dbReference>
<dbReference type="Pfam" id="PF00293">
    <property type="entry name" value="NUDIX"/>
    <property type="match status" value="1"/>
</dbReference>
<reference evidence="3" key="1">
    <citation type="journal article" date="2014" name="FEMS Microbiol. Lett.">
        <title>Draft Genomic DNA Sequence of the Facultatively Methylotrophic Bacterium Acidomonas methanolica type strain MB58.</title>
        <authorList>
            <person name="Higashiura N."/>
            <person name="Hadano H."/>
            <person name="Hirakawa H."/>
            <person name="Matsutani M."/>
            <person name="Takabe S."/>
            <person name="Matsushita K."/>
            <person name="Azuma Y."/>
        </authorList>
    </citation>
    <scope>NUCLEOTIDE SEQUENCE [LARGE SCALE GENOMIC DNA]</scope>
    <source>
        <strain evidence="3">MB58</strain>
    </source>
</reference>
<dbReference type="InterPro" id="IPR000086">
    <property type="entry name" value="NUDIX_hydrolase_dom"/>
</dbReference>
<dbReference type="SUPFAM" id="SSF55811">
    <property type="entry name" value="Nudix"/>
    <property type="match status" value="1"/>
</dbReference>
<evidence type="ECO:0000313" key="2">
    <source>
        <dbReference type="EMBL" id="GAJ28791.1"/>
    </source>
</evidence>
<evidence type="ECO:0000259" key="1">
    <source>
        <dbReference type="PROSITE" id="PS51462"/>
    </source>
</evidence>
<feature type="domain" description="Nudix hydrolase" evidence="1">
    <location>
        <begin position="111"/>
        <end position="249"/>
    </location>
</feature>
<reference evidence="2 3" key="2">
    <citation type="journal article" date="2014" name="FEMS Microbiol. Lett.">
        <title>Draft genomic DNA sequence of the facultatively methylotrophic bacterium Acidomonas methanolica type strain MB58.</title>
        <authorList>
            <person name="Higashiura N."/>
            <person name="Hadano H."/>
            <person name="Hirakawa H."/>
            <person name="Matsutani M."/>
            <person name="Takabe S."/>
            <person name="Matsushita K."/>
            <person name="Azuma Y."/>
        </authorList>
    </citation>
    <scope>NUCLEOTIDE SEQUENCE [LARGE SCALE GENOMIC DNA]</scope>
    <source>
        <strain evidence="2 3">MB58</strain>
    </source>
</reference>